<organism evidence="1 2">
    <name type="scientific">Marinobacter lutaoensis</name>
    <dbReference type="NCBI Taxonomy" id="135739"/>
    <lineage>
        <taxon>Bacteria</taxon>
        <taxon>Pseudomonadati</taxon>
        <taxon>Pseudomonadota</taxon>
        <taxon>Gammaproteobacteria</taxon>
        <taxon>Pseudomonadales</taxon>
        <taxon>Marinobacteraceae</taxon>
        <taxon>Marinobacter</taxon>
    </lineage>
</organism>
<dbReference type="Pfam" id="PF09684">
    <property type="entry name" value="Tail_P2_I"/>
    <property type="match status" value="1"/>
</dbReference>
<accession>A0A1V2DRD1</accession>
<gene>
    <name evidence="1" type="ORF">BTO32_11355</name>
</gene>
<proteinExistence type="predicted"/>
<dbReference type="InterPro" id="IPR006521">
    <property type="entry name" value="Tail_protein_I"/>
</dbReference>
<dbReference type="RefSeq" id="WP_076724749.1">
    <property type="nucleotide sequence ID" value="NZ_MSCW01000007.1"/>
</dbReference>
<dbReference type="STRING" id="135739.BTO32_11355"/>
<dbReference type="EMBL" id="MSCW01000007">
    <property type="protein sequence ID" value="ONF43275.1"/>
    <property type="molecule type" value="Genomic_DNA"/>
</dbReference>
<evidence type="ECO:0000313" key="1">
    <source>
        <dbReference type="EMBL" id="ONF43275.1"/>
    </source>
</evidence>
<protein>
    <submittedName>
        <fullName evidence="1">Phage tail protein I</fullName>
    </submittedName>
</protein>
<dbReference type="AlphaFoldDB" id="A0A1V2DRD1"/>
<dbReference type="OrthoDB" id="90759at2"/>
<dbReference type="NCBIfam" id="TIGR01634">
    <property type="entry name" value="tail_P2_I"/>
    <property type="match status" value="1"/>
</dbReference>
<keyword evidence="2" id="KW-1185">Reference proteome</keyword>
<dbReference type="Proteomes" id="UP000189339">
    <property type="component" value="Unassembled WGS sequence"/>
</dbReference>
<name>A0A1V2DRD1_9GAMM</name>
<reference evidence="1 2" key="1">
    <citation type="submission" date="2016-12" db="EMBL/GenBank/DDBJ databases">
        <title>Marinobacter lutaoensis whole genome sequencing.</title>
        <authorList>
            <person name="Verma A."/>
            <person name="Krishnamurthi S."/>
        </authorList>
    </citation>
    <scope>NUCLEOTIDE SEQUENCE [LARGE SCALE GENOMIC DNA]</scope>
    <source>
        <strain evidence="1 2">T5054</strain>
    </source>
</reference>
<comment type="caution">
    <text evidence="1">The sequence shown here is derived from an EMBL/GenBank/DDBJ whole genome shotgun (WGS) entry which is preliminary data.</text>
</comment>
<evidence type="ECO:0000313" key="2">
    <source>
        <dbReference type="Proteomes" id="UP000189339"/>
    </source>
</evidence>
<sequence length="212" mass="23586">MNNSLLPLNATSSERALEQVTERASNLPVLVQTLWDPQTCPENLLPWLAWALSVDAWDSDWPTVVKRKVIAESVVIHRRKGTVEAVRRAMAVLGVQVELREWFEIDGPPHTFSVTAWAGDNFREDDAPLLTADYYRSLKRAVDTAKPVRSHYDFKVGARFGAELGLAAVAQTTARTREAGEAHYLGARLAGAVHLGGFQRLYTVFRVAMESV</sequence>